<evidence type="ECO:0000313" key="3">
    <source>
        <dbReference type="EMBL" id="MCP2312060.1"/>
    </source>
</evidence>
<organism evidence="3 4">
    <name type="scientific">Kitasatospora paracochleata</name>
    <dbReference type="NCBI Taxonomy" id="58354"/>
    <lineage>
        <taxon>Bacteria</taxon>
        <taxon>Bacillati</taxon>
        <taxon>Actinomycetota</taxon>
        <taxon>Actinomycetes</taxon>
        <taxon>Kitasatosporales</taxon>
        <taxon>Streptomycetaceae</taxon>
        <taxon>Kitasatospora</taxon>
    </lineage>
</organism>
<feature type="transmembrane region" description="Helical" evidence="2">
    <location>
        <begin position="42"/>
        <end position="60"/>
    </location>
</feature>
<proteinExistence type="predicted"/>
<evidence type="ECO:0000256" key="1">
    <source>
        <dbReference type="SAM" id="MobiDB-lite"/>
    </source>
</evidence>
<comment type="caution">
    <text evidence="3">The sequence shown here is derived from an EMBL/GenBank/DDBJ whole genome shotgun (WGS) entry which is preliminary data.</text>
</comment>
<sequence length="180" mass="18874">MSVPHALTDQGHPLGPAEHSLLLPPPPPPSARAAVARSKPAIALYAGAALLTVGWAQTMSRGLPADISDPGYLVGYVVVPVIIAVTMALAGLVVQLATRQRRVRAAEDAAGAQHAIWQRRHLVWQAGWLCRRCRVAFFPKGAIGPDSPASPAVAVAQLPMWVTATAAEPAFGVPEPTVPR</sequence>
<keyword evidence="2" id="KW-0812">Transmembrane</keyword>
<dbReference type="EMBL" id="JAMZDX010000005">
    <property type="protein sequence ID" value="MCP2312060.1"/>
    <property type="molecule type" value="Genomic_DNA"/>
</dbReference>
<keyword evidence="2" id="KW-0472">Membrane</keyword>
<feature type="transmembrane region" description="Helical" evidence="2">
    <location>
        <begin position="72"/>
        <end position="94"/>
    </location>
</feature>
<keyword evidence="4" id="KW-1185">Reference proteome</keyword>
<dbReference type="RefSeq" id="WP_253800890.1">
    <property type="nucleotide sequence ID" value="NZ_JAMZDX010000005.1"/>
</dbReference>
<feature type="region of interest" description="Disordered" evidence="1">
    <location>
        <begin position="1"/>
        <end position="30"/>
    </location>
</feature>
<reference evidence="3 4" key="1">
    <citation type="submission" date="2022-06" db="EMBL/GenBank/DDBJ databases">
        <title>Sequencing the genomes of 1000 actinobacteria strains.</title>
        <authorList>
            <person name="Klenk H.-P."/>
        </authorList>
    </citation>
    <scope>NUCLEOTIDE SEQUENCE [LARGE SCALE GENOMIC DNA]</scope>
    <source>
        <strain evidence="3 4">DSM 41656</strain>
    </source>
</reference>
<dbReference type="Proteomes" id="UP001206483">
    <property type="component" value="Unassembled WGS sequence"/>
</dbReference>
<keyword evidence="2" id="KW-1133">Transmembrane helix</keyword>
<evidence type="ECO:0000313" key="4">
    <source>
        <dbReference type="Proteomes" id="UP001206483"/>
    </source>
</evidence>
<accession>A0ABT1J3R5</accession>
<protein>
    <submittedName>
        <fullName evidence="3">Uncharacterized protein</fullName>
    </submittedName>
</protein>
<name>A0ABT1J3R5_9ACTN</name>
<evidence type="ECO:0000256" key="2">
    <source>
        <dbReference type="SAM" id="Phobius"/>
    </source>
</evidence>
<gene>
    <name evidence="3" type="ORF">FHR36_005226</name>
</gene>